<feature type="transmembrane region" description="Helical" evidence="1">
    <location>
        <begin position="39"/>
        <end position="58"/>
    </location>
</feature>
<evidence type="ECO:0000259" key="2">
    <source>
        <dbReference type="PROSITE" id="PS50125"/>
    </source>
</evidence>
<dbReference type="PROSITE" id="PS50125">
    <property type="entry name" value="GUANYLATE_CYCLASE_2"/>
    <property type="match status" value="1"/>
</dbReference>
<feature type="domain" description="Guanylate cyclase" evidence="2">
    <location>
        <begin position="156"/>
        <end position="285"/>
    </location>
</feature>
<dbReference type="Pfam" id="PF00211">
    <property type="entry name" value="Guanylate_cyc"/>
    <property type="match status" value="1"/>
</dbReference>
<keyword evidence="3" id="KW-0456">Lyase</keyword>
<comment type="caution">
    <text evidence="3">The sequence shown here is derived from an EMBL/GenBank/DDBJ whole genome shotgun (WGS) entry which is preliminary data.</text>
</comment>
<keyword evidence="1" id="KW-1133">Transmembrane helix</keyword>
<dbReference type="Gene3D" id="3.30.70.1230">
    <property type="entry name" value="Nucleotide cyclase"/>
    <property type="match status" value="1"/>
</dbReference>
<sequence length="347" mass="38448">MRRSLMPAVVLAVFGLLVGGLFRYVFDQSDEASVANYLRSALEGAAISLIIWSTHLYLTARGAWLRRRPLIVDLLVRSVILAVVVAVAAMVLEVILYGHGLEAKWIRETFLKIIGLSLLLSIPITTIYELVRMIGGRTLFNVALGRYRQPVREERVLLFLDLVGSTTVAEAVGELRVQELLTRFFFDIDEAIVAHGGEVHAYVGDEVIVTWLVDTGRPSRRWLDCVFAIEDRLAQRADHYRKEFGMVPAFRAGIHAGPVVVGECGDSRRQIAYFGDTMNVTARLQQHCKEANRPLLISGELNRLLPQADDLVIEPLGATQLRGRAAPVEVFAVAPAAAVVLKKSLKL</sequence>
<dbReference type="InterPro" id="IPR001054">
    <property type="entry name" value="A/G_cyclase"/>
</dbReference>
<dbReference type="EMBL" id="CAADFC020000028">
    <property type="protein sequence ID" value="VIO76224.1"/>
    <property type="molecule type" value="Genomic_DNA"/>
</dbReference>
<proteinExistence type="predicted"/>
<dbReference type="SUPFAM" id="SSF55073">
    <property type="entry name" value="Nucleotide cyclase"/>
    <property type="match status" value="1"/>
</dbReference>
<dbReference type="OrthoDB" id="9768499at2"/>
<dbReference type="InterPro" id="IPR050697">
    <property type="entry name" value="Adenylyl/Guanylyl_Cyclase_3/4"/>
</dbReference>
<organism evidence="3 4">
    <name type="scientific">Bradyrhizobium ivorense</name>
    <dbReference type="NCBI Taxonomy" id="2511166"/>
    <lineage>
        <taxon>Bacteria</taxon>
        <taxon>Pseudomonadati</taxon>
        <taxon>Pseudomonadota</taxon>
        <taxon>Alphaproteobacteria</taxon>
        <taxon>Hyphomicrobiales</taxon>
        <taxon>Nitrobacteraceae</taxon>
        <taxon>Bradyrhizobium</taxon>
    </lineage>
</organism>
<feature type="transmembrane region" description="Helical" evidence="1">
    <location>
        <begin position="109"/>
        <end position="131"/>
    </location>
</feature>
<protein>
    <submittedName>
        <fullName evidence="3">Adenylate cyclase 1</fullName>
        <ecNumber evidence="3">4.6.1.1</ecNumber>
    </submittedName>
</protein>
<evidence type="ECO:0000313" key="4">
    <source>
        <dbReference type="Proteomes" id="UP000328092"/>
    </source>
</evidence>
<dbReference type="EC" id="4.6.1.1" evidence="3"/>
<dbReference type="GO" id="GO:0035556">
    <property type="term" value="P:intracellular signal transduction"/>
    <property type="evidence" value="ECO:0007669"/>
    <property type="project" value="InterPro"/>
</dbReference>
<dbReference type="GO" id="GO:0004016">
    <property type="term" value="F:adenylate cyclase activity"/>
    <property type="evidence" value="ECO:0007669"/>
    <property type="project" value="UniProtKB-EC"/>
</dbReference>
<dbReference type="GO" id="GO:0009190">
    <property type="term" value="P:cyclic nucleotide biosynthetic process"/>
    <property type="evidence" value="ECO:0007669"/>
    <property type="project" value="InterPro"/>
</dbReference>
<gene>
    <name evidence="3" type="primary">cyaA_19</name>
    <name evidence="3" type="ORF">CI1B_63010</name>
</gene>
<dbReference type="CDD" id="cd07302">
    <property type="entry name" value="CHD"/>
    <property type="match status" value="1"/>
</dbReference>
<evidence type="ECO:0000313" key="3">
    <source>
        <dbReference type="EMBL" id="VIO76224.1"/>
    </source>
</evidence>
<feature type="transmembrane region" description="Helical" evidence="1">
    <location>
        <begin position="70"/>
        <end position="97"/>
    </location>
</feature>
<keyword evidence="1" id="KW-0812">Transmembrane</keyword>
<keyword evidence="4" id="KW-1185">Reference proteome</keyword>
<reference evidence="3" key="1">
    <citation type="submission" date="2019-02" db="EMBL/GenBank/DDBJ databases">
        <authorList>
            <person name="Pothier F.J."/>
        </authorList>
    </citation>
    <scope>NUCLEOTIDE SEQUENCE</scope>
    <source>
        <strain evidence="3">CI-1B</strain>
    </source>
</reference>
<name>A0A508TPM4_9BRAD</name>
<evidence type="ECO:0000256" key="1">
    <source>
        <dbReference type="SAM" id="Phobius"/>
    </source>
</evidence>
<dbReference type="InterPro" id="IPR029787">
    <property type="entry name" value="Nucleotide_cyclase"/>
</dbReference>
<dbReference type="PANTHER" id="PTHR43081">
    <property type="entry name" value="ADENYLATE CYCLASE, TERMINAL-DIFFERENTIATION SPECIFIC-RELATED"/>
    <property type="match status" value="1"/>
</dbReference>
<dbReference type="Proteomes" id="UP000328092">
    <property type="component" value="Unassembled WGS sequence"/>
</dbReference>
<dbReference type="PANTHER" id="PTHR43081:SF1">
    <property type="entry name" value="ADENYLATE CYCLASE, TERMINAL-DIFFERENTIATION SPECIFIC"/>
    <property type="match status" value="1"/>
</dbReference>
<dbReference type="AlphaFoldDB" id="A0A508TPM4"/>
<dbReference type="RefSeq" id="WP_139863021.1">
    <property type="nucleotide sequence ID" value="NZ_CAADFC020000028.1"/>
</dbReference>
<accession>A0A508TPM4</accession>
<keyword evidence="1" id="KW-0472">Membrane</keyword>